<organism evidence="1 2">
    <name type="scientific">Methylobacter tundripaludum</name>
    <dbReference type="NCBI Taxonomy" id="173365"/>
    <lineage>
        <taxon>Bacteria</taxon>
        <taxon>Pseudomonadati</taxon>
        <taxon>Pseudomonadota</taxon>
        <taxon>Gammaproteobacteria</taxon>
        <taxon>Methylococcales</taxon>
        <taxon>Methylococcaceae</taxon>
        <taxon>Methylobacter</taxon>
    </lineage>
</organism>
<gene>
    <name evidence="1" type="ORF">B0F88_10713</name>
</gene>
<protein>
    <submittedName>
        <fullName evidence="1">Uncharacterized protein</fullName>
    </submittedName>
</protein>
<evidence type="ECO:0000313" key="2">
    <source>
        <dbReference type="Proteomes" id="UP000238071"/>
    </source>
</evidence>
<keyword evidence="2" id="KW-1185">Reference proteome</keyword>
<dbReference type="Proteomes" id="UP000238071">
    <property type="component" value="Unassembled WGS sequence"/>
</dbReference>
<dbReference type="AlphaFoldDB" id="A0A2S6H1X6"/>
<sequence>MLIIATFNAKSSPYPHEKQMAMEYHGAVEIFIRLRVVCGSPYFTRRLSRHRVSVLPSGSAEVMIQLCWCRFAGRMMFSGETLASDSFFQCEVILKERRILTKIMIPEDV</sequence>
<evidence type="ECO:0000313" key="1">
    <source>
        <dbReference type="EMBL" id="PPK71489.1"/>
    </source>
</evidence>
<name>A0A2S6H1X6_9GAMM</name>
<accession>A0A2S6H1X6</accession>
<proteinExistence type="predicted"/>
<comment type="caution">
    <text evidence="1">The sequence shown here is derived from an EMBL/GenBank/DDBJ whole genome shotgun (WGS) entry which is preliminary data.</text>
</comment>
<dbReference type="EMBL" id="PTIY01000007">
    <property type="protein sequence ID" value="PPK71489.1"/>
    <property type="molecule type" value="Genomic_DNA"/>
</dbReference>
<reference evidence="1 2" key="1">
    <citation type="submission" date="2018-02" db="EMBL/GenBank/DDBJ databases">
        <title>Subsurface microbial communities from deep shales in Ohio and West Virginia, USA.</title>
        <authorList>
            <person name="Wrighton K."/>
        </authorList>
    </citation>
    <scope>NUCLEOTIDE SEQUENCE [LARGE SCALE GENOMIC DNA]</scope>
    <source>
        <strain evidence="1 2">OWC-G53F</strain>
    </source>
</reference>